<evidence type="ECO:0000313" key="8">
    <source>
        <dbReference type="EMBL" id="MXO92348.1"/>
    </source>
</evidence>
<evidence type="ECO:0000256" key="1">
    <source>
        <dbReference type="ARBA" id="ARBA00001974"/>
    </source>
</evidence>
<evidence type="ECO:0000256" key="6">
    <source>
        <dbReference type="SAM" id="MobiDB-lite"/>
    </source>
</evidence>
<dbReference type="PANTHER" id="PTHR21197:SF0">
    <property type="entry name" value="UDP-GALACTOPYRANOSE MUTASE"/>
    <property type="match status" value="1"/>
</dbReference>
<evidence type="ECO:0000313" key="9">
    <source>
        <dbReference type="Proteomes" id="UP000460626"/>
    </source>
</evidence>
<dbReference type="NCBIfam" id="TIGR00031">
    <property type="entry name" value="UDP-GALP_mutase"/>
    <property type="match status" value="1"/>
</dbReference>
<dbReference type="GO" id="GO:0005829">
    <property type="term" value="C:cytosol"/>
    <property type="evidence" value="ECO:0007669"/>
    <property type="project" value="TreeGrafter"/>
</dbReference>
<comment type="similarity">
    <text evidence="2">Belongs to the UDP-galactopyranose/dTDP-fucopyranose mutase family.</text>
</comment>
<evidence type="ECO:0000259" key="7">
    <source>
        <dbReference type="Pfam" id="PF03275"/>
    </source>
</evidence>
<dbReference type="InterPro" id="IPR015899">
    <property type="entry name" value="UDP-GalPyranose_mutase_C"/>
</dbReference>
<gene>
    <name evidence="8" type="primary">glf</name>
    <name evidence="8" type="ORF">GRI62_01840</name>
</gene>
<sequence>MTDQTLHSHTPASDPAPQPFAPASQAPSDALDDLPLVVFSHLRWDFVRQRPQHLLSRFARQREVWMWEEPIGCDHPLPYLEYHRFPADRVTSLRPRLPHWWSAEEQTAALADLYALFLQQSVRAAPIAWYYTPLMRAFSAGAEAALVVYDCMDELSSFAHADAALLTHEAELLERADVVFTGGRSLYEAKRHLAANVHAFPSAVDRAHFAAARATPRSAGGEDGKLTAGYFGVIDERLDMQLIAELAAARPDWRIEMVGPVVKIDPATLPQAANIAWLGPRDYGQLPAVLAGWDVAIMPFALNEATRFISPTKTPEYLSGGRPVVSTPIADVVADWGRSPGVWIAGDGATLAQALDDAASLSAGGDWLAAVDRQLDAISWDATQQRMADLMGEALSRRTQRARSAAVSVPAVSASDRLSAKPYDVLVVGAGFAGSVMAERLAEDAGKRVLVIDRRPHIAGNAYDELDAAGVMIHRYGPHIFHTNSDDVFAYLSRFTAWRPYEHRVLAEAKGKRVPMPINRTTLEQLYDIALPDDESAAAFLAARALPRDPIVTSEDVVVNAVGTDLYQTFFRGYTRKQWGLDPSELDKTVTSRVPTRTDRDDRYFQDRHQAMPRDGYTAMFARMLDHPRITLRTGTEFVDVDAAALADHVVYTGPIDEYFDYRYGRLPYRSLTFRHETLPQESFQDAAVVNFPAEDVPYTRITEYKKLTGQSHPTTSISYEYPTDEGDPYYPIPRPDNQALFQKYDALARATQNVTFVGRLANYRYYNMDQVVGQALATYRRLSERELVEVAKPLGTVEAAE</sequence>
<accession>A0A844ZX83</accession>
<dbReference type="EMBL" id="WTYH01000001">
    <property type="protein sequence ID" value="MXO92348.1"/>
    <property type="molecule type" value="Genomic_DNA"/>
</dbReference>
<keyword evidence="4" id="KW-0274">FAD</keyword>
<feature type="compositionally biased region" description="Polar residues" evidence="6">
    <location>
        <begin position="1"/>
        <end position="10"/>
    </location>
</feature>
<comment type="caution">
    <text evidence="8">The sequence shown here is derived from an EMBL/GenBank/DDBJ whole genome shotgun (WGS) entry which is preliminary data.</text>
</comment>
<dbReference type="GO" id="GO:0008767">
    <property type="term" value="F:UDP-galactopyranose mutase activity"/>
    <property type="evidence" value="ECO:0007669"/>
    <property type="project" value="UniProtKB-EC"/>
</dbReference>
<dbReference type="InterPro" id="IPR004379">
    <property type="entry name" value="UDP-GALP_mutase"/>
</dbReference>
<dbReference type="Pfam" id="PF03275">
    <property type="entry name" value="GLF"/>
    <property type="match status" value="1"/>
</dbReference>
<feature type="domain" description="UDP-galactopyranose mutase C-terminal" evidence="7">
    <location>
        <begin position="570"/>
        <end position="766"/>
    </location>
</feature>
<dbReference type="SUPFAM" id="SSF54373">
    <property type="entry name" value="FAD-linked reductases, C-terminal domain"/>
    <property type="match status" value="1"/>
</dbReference>
<dbReference type="SUPFAM" id="SSF53756">
    <property type="entry name" value="UDP-Glycosyltransferase/glycogen phosphorylase"/>
    <property type="match status" value="1"/>
</dbReference>
<evidence type="ECO:0000256" key="3">
    <source>
        <dbReference type="ARBA" id="ARBA00022630"/>
    </source>
</evidence>
<keyword evidence="5 8" id="KW-0413">Isomerase</keyword>
<dbReference type="AlphaFoldDB" id="A0A844ZX83"/>
<reference evidence="8 9" key="1">
    <citation type="submission" date="2019-12" db="EMBL/GenBank/DDBJ databases">
        <title>Genomic-based taxomic classification of the family Erythrobacteraceae.</title>
        <authorList>
            <person name="Xu L."/>
        </authorList>
    </citation>
    <scope>NUCLEOTIDE SEQUENCE [LARGE SCALE GENOMIC DNA]</scope>
    <source>
        <strain evidence="8 9">RC4-10-4</strain>
    </source>
</reference>
<keyword evidence="3" id="KW-0285">Flavoprotein</keyword>
<dbReference type="Gene3D" id="3.40.50.720">
    <property type="entry name" value="NAD(P)-binding Rossmann-like Domain"/>
    <property type="match status" value="3"/>
</dbReference>
<evidence type="ECO:0000256" key="2">
    <source>
        <dbReference type="ARBA" id="ARBA00009321"/>
    </source>
</evidence>
<dbReference type="EC" id="5.4.99.9" evidence="8"/>
<dbReference type="OrthoDB" id="9769600at2"/>
<protein>
    <submittedName>
        <fullName evidence="8">UDP-galactopyranose mutase</fullName>
        <ecNumber evidence="8">5.4.99.9</ecNumber>
    </submittedName>
</protein>
<dbReference type="PANTHER" id="PTHR21197">
    <property type="entry name" value="UDP-GALACTOPYRANOSE MUTASE"/>
    <property type="match status" value="1"/>
</dbReference>
<comment type="cofactor">
    <cofactor evidence="1">
        <name>FAD</name>
        <dbReference type="ChEBI" id="CHEBI:57692"/>
    </cofactor>
</comment>
<keyword evidence="9" id="KW-1185">Reference proteome</keyword>
<name>A0A844ZX83_9SPHN</name>
<feature type="region of interest" description="Disordered" evidence="6">
    <location>
        <begin position="1"/>
        <end position="26"/>
    </location>
</feature>
<dbReference type="Proteomes" id="UP000460626">
    <property type="component" value="Unassembled WGS sequence"/>
</dbReference>
<evidence type="ECO:0000256" key="5">
    <source>
        <dbReference type="ARBA" id="ARBA00023235"/>
    </source>
</evidence>
<organism evidence="8 9">
    <name type="scientific">Aurantiacibacter arachoides</name>
    <dbReference type="NCBI Taxonomy" id="1850444"/>
    <lineage>
        <taxon>Bacteria</taxon>
        <taxon>Pseudomonadati</taxon>
        <taxon>Pseudomonadota</taxon>
        <taxon>Alphaproteobacteria</taxon>
        <taxon>Sphingomonadales</taxon>
        <taxon>Erythrobacteraceae</taxon>
        <taxon>Aurantiacibacter</taxon>
    </lineage>
</organism>
<dbReference type="SUPFAM" id="SSF51971">
    <property type="entry name" value="Nucleotide-binding domain"/>
    <property type="match status" value="1"/>
</dbReference>
<dbReference type="Gene3D" id="3.40.50.2000">
    <property type="entry name" value="Glycogen Phosphorylase B"/>
    <property type="match status" value="1"/>
</dbReference>
<dbReference type="RefSeq" id="WP_131451737.1">
    <property type="nucleotide sequence ID" value="NZ_BMJK01000001.1"/>
</dbReference>
<dbReference type="GO" id="GO:0050660">
    <property type="term" value="F:flavin adenine dinucleotide binding"/>
    <property type="evidence" value="ECO:0007669"/>
    <property type="project" value="TreeGrafter"/>
</dbReference>
<evidence type="ECO:0000256" key="4">
    <source>
        <dbReference type="ARBA" id="ARBA00022827"/>
    </source>
</evidence>
<dbReference type="Pfam" id="PF13450">
    <property type="entry name" value="NAD_binding_8"/>
    <property type="match status" value="1"/>
</dbReference>
<proteinExistence type="inferred from homology"/>